<reference evidence="9 10" key="1">
    <citation type="submission" date="2019-09" db="EMBL/GenBank/DDBJ databases">
        <title>Phylogeny of genus Pseudoclavibacter and closely related genus.</title>
        <authorList>
            <person name="Li Y."/>
        </authorList>
    </citation>
    <scope>NUCLEOTIDE SEQUENCE [LARGE SCALE GENOMIC DNA]</scope>
    <source>
        <strain evidence="9 10">JCM 16921</strain>
    </source>
</reference>
<comment type="caution">
    <text evidence="9">The sequence shown here is derived from an EMBL/GenBank/DDBJ whole genome shotgun (WGS) entry which is preliminary data.</text>
</comment>
<dbReference type="CDD" id="cd18787">
    <property type="entry name" value="SF2_C_DEAD"/>
    <property type="match status" value="1"/>
</dbReference>
<dbReference type="PANTHER" id="PTHR47959">
    <property type="entry name" value="ATP-DEPENDENT RNA HELICASE RHLE-RELATED"/>
    <property type="match status" value="1"/>
</dbReference>
<gene>
    <name evidence="9" type="ORF">F8O02_08775</name>
</gene>
<feature type="compositionally biased region" description="Basic residues" evidence="6">
    <location>
        <begin position="417"/>
        <end position="426"/>
    </location>
</feature>
<dbReference type="InterPro" id="IPR001650">
    <property type="entry name" value="Helicase_C-like"/>
</dbReference>
<dbReference type="EMBL" id="WBKA01000009">
    <property type="protein sequence ID" value="KAB1631141.1"/>
    <property type="molecule type" value="Genomic_DNA"/>
</dbReference>
<dbReference type="PANTHER" id="PTHR47959:SF13">
    <property type="entry name" value="ATP-DEPENDENT RNA HELICASE RHLE"/>
    <property type="match status" value="1"/>
</dbReference>
<dbReference type="InterPro" id="IPR011545">
    <property type="entry name" value="DEAD/DEAH_box_helicase_dom"/>
</dbReference>
<evidence type="ECO:0000256" key="3">
    <source>
        <dbReference type="ARBA" id="ARBA00022806"/>
    </source>
</evidence>
<dbReference type="PROSITE" id="PS51194">
    <property type="entry name" value="HELICASE_CTER"/>
    <property type="match status" value="1"/>
</dbReference>
<dbReference type="InterPro" id="IPR014001">
    <property type="entry name" value="Helicase_ATP-bd"/>
</dbReference>
<sequence length="529" mass="56159">MAAWTDAPTFASLGVPEPIVHILADDGKTTAFPIQADTLPDTLRGRDVLGRGRTGSGKTLSFGIPLVSRLAGAVPGTEAAGRTRPGHPRALVLAPTRELATQIDDVIAPLADAYGLRSTTIFGGVKPHRQIQALESGVDIIVACPGRLEDLMHQGHVALDAIEITVLDEADRMADMGFLPAVTRILAATPGRGQRMFFSATLDNGIDRLVKRFLHDPILHSVDEASSPVSTMTHHVFEVSGSEEKKTVVRQLARGVGRRILFMRTKHHAKRLARQLTAAGIPAVDLQGNLSQNARERNLGAFESGRVHVLVATDVAARGIDVPEVELVVHVDPPTEHKAYLHRSGRTARAGHTGDVVTIVLPEERRDVKQMLRQAGIRATPVQVDADSPEVAELVGEVAPYVEPTTPVVAAPQPQKRQGRGKSRRRRGDDGQARDGQGGRGGSGRGASGRGDSGRNGSSRGRDEAGRGGRNGRGQGGQGGGRGSDEGRGDRSQSRHGGRNGHGQGGRAPKRPQMGQLAGARGHQARRGR</sequence>
<dbReference type="Gene3D" id="3.40.50.300">
    <property type="entry name" value="P-loop containing nucleotide triphosphate hydrolases"/>
    <property type="match status" value="2"/>
</dbReference>
<dbReference type="GO" id="GO:0003724">
    <property type="term" value="F:RNA helicase activity"/>
    <property type="evidence" value="ECO:0007669"/>
    <property type="project" value="TreeGrafter"/>
</dbReference>
<evidence type="ECO:0000313" key="9">
    <source>
        <dbReference type="EMBL" id="KAB1631141.1"/>
    </source>
</evidence>
<accession>A0A7C8FXD5</accession>
<evidence type="ECO:0000256" key="4">
    <source>
        <dbReference type="ARBA" id="ARBA00022840"/>
    </source>
</evidence>
<dbReference type="InterPro" id="IPR044742">
    <property type="entry name" value="DEAD/DEAH_RhlB"/>
</dbReference>
<dbReference type="RefSeq" id="WP_158036890.1">
    <property type="nucleotide sequence ID" value="NZ_BAAAZV010000016.1"/>
</dbReference>
<dbReference type="GO" id="GO:0016787">
    <property type="term" value="F:hydrolase activity"/>
    <property type="evidence" value="ECO:0007669"/>
    <property type="project" value="UniProtKB-KW"/>
</dbReference>
<feature type="domain" description="Helicase C-terminal" evidence="8">
    <location>
        <begin position="248"/>
        <end position="388"/>
    </location>
</feature>
<feature type="region of interest" description="Disordered" evidence="6">
    <location>
        <begin position="405"/>
        <end position="529"/>
    </location>
</feature>
<dbReference type="GO" id="GO:0003676">
    <property type="term" value="F:nucleic acid binding"/>
    <property type="evidence" value="ECO:0007669"/>
    <property type="project" value="InterPro"/>
</dbReference>
<feature type="compositionally biased region" description="Basic and acidic residues" evidence="6">
    <location>
        <begin position="483"/>
        <end position="493"/>
    </location>
</feature>
<dbReference type="SUPFAM" id="SSF52540">
    <property type="entry name" value="P-loop containing nucleoside triphosphate hydrolases"/>
    <property type="match status" value="1"/>
</dbReference>
<feature type="compositionally biased region" description="Gly residues" evidence="6">
    <location>
        <begin position="468"/>
        <end position="482"/>
    </location>
</feature>
<keyword evidence="4" id="KW-0067">ATP-binding</keyword>
<keyword evidence="2" id="KW-0378">Hydrolase</keyword>
<dbReference type="OrthoDB" id="9805696at2"/>
<evidence type="ECO:0000259" key="7">
    <source>
        <dbReference type="PROSITE" id="PS51192"/>
    </source>
</evidence>
<evidence type="ECO:0000256" key="2">
    <source>
        <dbReference type="ARBA" id="ARBA00022801"/>
    </source>
</evidence>
<evidence type="ECO:0000313" key="10">
    <source>
        <dbReference type="Proteomes" id="UP000481339"/>
    </source>
</evidence>
<dbReference type="Proteomes" id="UP000481339">
    <property type="component" value="Unassembled WGS sequence"/>
</dbReference>
<dbReference type="Pfam" id="PF00271">
    <property type="entry name" value="Helicase_C"/>
    <property type="match status" value="1"/>
</dbReference>
<dbReference type="InterPro" id="IPR027417">
    <property type="entry name" value="P-loop_NTPase"/>
</dbReference>
<feature type="compositionally biased region" description="Gly residues" evidence="6">
    <location>
        <begin position="436"/>
        <end position="451"/>
    </location>
</feature>
<evidence type="ECO:0000256" key="6">
    <source>
        <dbReference type="SAM" id="MobiDB-lite"/>
    </source>
</evidence>
<dbReference type="GO" id="GO:0005524">
    <property type="term" value="F:ATP binding"/>
    <property type="evidence" value="ECO:0007669"/>
    <property type="project" value="UniProtKB-KW"/>
</dbReference>
<dbReference type="InterPro" id="IPR050079">
    <property type="entry name" value="DEAD_box_RNA_helicase"/>
</dbReference>
<dbReference type="Pfam" id="PF00270">
    <property type="entry name" value="DEAD"/>
    <property type="match status" value="1"/>
</dbReference>
<keyword evidence="1" id="KW-0547">Nucleotide-binding</keyword>
<evidence type="ECO:0000256" key="5">
    <source>
        <dbReference type="ARBA" id="ARBA00038437"/>
    </source>
</evidence>
<dbReference type="SMART" id="SM00487">
    <property type="entry name" value="DEXDc"/>
    <property type="match status" value="1"/>
</dbReference>
<proteinExistence type="inferred from homology"/>
<keyword evidence="3 9" id="KW-0347">Helicase</keyword>
<comment type="similarity">
    <text evidence="5">Belongs to the DEAD box helicase family.</text>
</comment>
<name>A0A7C8FXD5_9MICO</name>
<dbReference type="GO" id="GO:0005829">
    <property type="term" value="C:cytosol"/>
    <property type="evidence" value="ECO:0007669"/>
    <property type="project" value="TreeGrafter"/>
</dbReference>
<dbReference type="CDD" id="cd00268">
    <property type="entry name" value="DEADc"/>
    <property type="match status" value="1"/>
</dbReference>
<keyword evidence="10" id="KW-1185">Reference proteome</keyword>
<feature type="domain" description="Helicase ATP-binding" evidence="7">
    <location>
        <begin position="39"/>
        <end position="220"/>
    </location>
</feature>
<organism evidence="9 10">
    <name type="scientific">Pseudoclavibacter caeni</name>
    <dbReference type="NCBI Taxonomy" id="908846"/>
    <lineage>
        <taxon>Bacteria</taxon>
        <taxon>Bacillati</taxon>
        <taxon>Actinomycetota</taxon>
        <taxon>Actinomycetes</taxon>
        <taxon>Micrococcales</taxon>
        <taxon>Microbacteriaceae</taxon>
        <taxon>Pseudoclavibacter</taxon>
    </lineage>
</organism>
<evidence type="ECO:0000259" key="8">
    <source>
        <dbReference type="PROSITE" id="PS51194"/>
    </source>
</evidence>
<dbReference type="SMART" id="SM00490">
    <property type="entry name" value="HELICc"/>
    <property type="match status" value="1"/>
</dbReference>
<dbReference type="AlphaFoldDB" id="A0A7C8FXD5"/>
<protein>
    <submittedName>
        <fullName evidence="9">DEAD/DEAH box helicase</fullName>
    </submittedName>
</protein>
<dbReference type="PROSITE" id="PS51192">
    <property type="entry name" value="HELICASE_ATP_BIND_1"/>
    <property type="match status" value="1"/>
</dbReference>
<evidence type="ECO:0000256" key="1">
    <source>
        <dbReference type="ARBA" id="ARBA00022741"/>
    </source>
</evidence>